<keyword evidence="1" id="KW-0812">Transmembrane</keyword>
<feature type="transmembrane region" description="Helical" evidence="1">
    <location>
        <begin position="182"/>
        <end position="202"/>
    </location>
</feature>
<organism evidence="2 3">
    <name type="scientific">Parthenolecanium corni</name>
    <dbReference type="NCBI Taxonomy" id="536013"/>
    <lineage>
        <taxon>Eukaryota</taxon>
        <taxon>Metazoa</taxon>
        <taxon>Ecdysozoa</taxon>
        <taxon>Arthropoda</taxon>
        <taxon>Hexapoda</taxon>
        <taxon>Insecta</taxon>
        <taxon>Pterygota</taxon>
        <taxon>Neoptera</taxon>
        <taxon>Paraneoptera</taxon>
        <taxon>Hemiptera</taxon>
        <taxon>Sternorrhyncha</taxon>
        <taxon>Coccoidea</taxon>
        <taxon>Coccidae</taxon>
        <taxon>Parthenolecanium</taxon>
    </lineage>
</organism>
<gene>
    <name evidence="2" type="ORF">V9T40_008983</name>
</gene>
<name>A0AAN9TPM1_9HEMI</name>
<reference evidence="2 3" key="1">
    <citation type="submission" date="2024-03" db="EMBL/GenBank/DDBJ databases">
        <title>Adaptation during the transition from Ophiocordyceps entomopathogen to insect associate is accompanied by gene loss and intensified selection.</title>
        <authorList>
            <person name="Ward C.M."/>
            <person name="Onetto C.A."/>
            <person name="Borneman A.R."/>
        </authorList>
    </citation>
    <scope>NUCLEOTIDE SEQUENCE [LARGE SCALE GENOMIC DNA]</scope>
    <source>
        <strain evidence="2">AWRI1</strain>
        <tissue evidence="2">Single Adult Female</tissue>
    </source>
</reference>
<keyword evidence="1" id="KW-1133">Transmembrane helix</keyword>
<keyword evidence="3" id="KW-1185">Reference proteome</keyword>
<evidence type="ECO:0000313" key="3">
    <source>
        <dbReference type="Proteomes" id="UP001367676"/>
    </source>
</evidence>
<evidence type="ECO:0000313" key="2">
    <source>
        <dbReference type="EMBL" id="KAK7601542.1"/>
    </source>
</evidence>
<sequence>MPVDKSEQNTGLGERPSSYSKLARRDSCIDTPVITQTPVYLDSTIPYKHIIKIVYEAIQRTGWLKVGKQAGIRCRRGRGAREVQDQRPSMWTSARERVQRVLQKLRLRLSFILLFYFSIISPPLSAPSTCVCHPLRRSPCHTFRFSRIPSRRRQNTHHRVVVAVIATTAATIGTTAGPFYRLFYALEAAASALCLLISGSSSSSAKKIQKSTRRTRVSGARDLLALPLFAARAAAPAPVSTLTPLAPLFFSPFPLKSGMVLHYNIVSALFIILVYAERYMFSVKKVYDVCTT</sequence>
<dbReference type="EMBL" id="JBBCAQ010000010">
    <property type="protein sequence ID" value="KAK7601542.1"/>
    <property type="molecule type" value="Genomic_DNA"/>
</dbReference>
<feature type="transmembrane region" description="Helical" evidence="1">
    <location>
        <begin position="156"/>
        <end position="176"/>
    </location>
</feature>
<dbReference type="Proteomes" id="UP001367676">
    <property type="component" value="Unassembled WGS sequence"/>
</dbReference>
<keyword evidence="1" id="KW-0472">Membrane</keyword>
<evidence type="ECO:0000256" key="1">
    <source>
        <dbReference type="SAM" id="Phobius"/>
    </source>
</evidence>
<proteinExistence type="predicted"/>
<accession>A0AAN9TPM1</accession>
<protein>
    <submittedName>
        <fullName evidence="2">Uncharacterized protein</fullName>
    </submittedName>
</protein>
<feature type="transmembrane region" description="Helical" evidence="1">
    <location>
        <begin position="223"/>
        <end position="239"/>
    </location>
</feature>
<dbReference type="AlphaFoldDB" id="A0AAN9TPM1"/>
<comment type="caution">
    <text evidence="2">The sequence shown here is derived from an EMBL/GenBank/DDBJ whole genome shotgun (WGS) entry which is preliminary data.</text>
</comment>
<feature type="transmembrane region" description="Helical" evidence="1">
    <location>
        <begin position="259"/>
        <end position="276"/>
    </location>
</feature>